<keyword evidence="3" id="KW-1185">Reference proteome</keyword>
<dbReference type="InterPro" id="IPR029074">
    <property type="entry name" value="Imm49"/>
</dbReference>
<proteinExistence type="predicted"/>
<dbReference type="Pfam" id="PF15575">
    <property type="entry name" value="Imm49"/>
    <property type="match status" value="1"/>
</dbReference>
<feature type="compositionally biased region" description="Basic and acidic residues" evidence="1">
    <location>
        <begin position="312"/>
        <end position="321"/>
    </location>
</feature>
<sequence length="606" mass="66446">MNEHHAPDPHLPMLTLPQAECLRSLTADHFLTRHGIRPRVEGDAVLWGDGRRSPLPNLAHQCRATAEEHWPRLVEQHFTTLDNASRGGESAQELLDRTVLRLLPDDAFPGEMANAFRYARPVAEGLLLALALDAPTSVRILDDHDVARAGLEQLWAAARNNLIRELVEHDEVTGPQGARLWTVYGDSPFVASKALVLPELARATTGSDLPEEGALVVLPSRNLLAFHPIEDGTVVDAVNDLAAYALGAYEDGAGALSPRLYWWHQGRLTSLTAIDHETRSFSVVPPPELMQVMKRLHAESAPARPEQQPVRAEPEPARPEPHPAPGTAPVGAEADAAELDPAAAAEGIARLAQSSAGVAHTFAATKRLSDVRFAADPDGALLETWEAWVWAMQTGSALFRTTAAAEGTVECRIADRSLHLPATGPVPGADAHAWLDAFYLAVVCRERDRLNLLCDVPLDDLRRSTPVDEYVFHWIETLRAFWLRRPMDDVVQHLIATMETSHPDVATRTPTDFLNLIDYQPAALLHRLIAGDRDAFAQALAEALGHHERYWNDRAGAGTTALYSRVALGPLAMACLAYDSDFPVDDKSPYLPKHFLTRGWLGEFPT</sequence>
<protein>
    <submittedName>
        <fullName evidence="2">Immunity 49 family protein</fullName>
    </submittedName>
</protein>
<gene>
    <name evidence="2" type="ORF">ABZ921_00060</name>
</gene>
<dbReference type="Proteomes" id="UP001551176">
    <property type="component" value="Unassembled WGS sequence"/>
</dbReference>
<evidence type="ECO:0000313" key="3">
    <source>
        <dbReference type="Proteomes" id="UP001551176"/>
    </source>
</evidence>
<dbReference type="EMBL" id="JBEYXV010000001">
    <property type="protein sequence ID" value="MEU6818987.1"/>
    <property type="molecule type" value="Genomic_DNA"/>
</dbReference>
<accession>A0ABV3BF41</accession>
<reference evidence="2 3" key="1">
    <citation type="submission" date="2024-06" db="EMBL/GenBank/DDBJ databases">
        <title>The Natural Products Discovery Center: Release of the First 8490 Sequenced Strains for Exploring Actinobacteria Biosynthetic Diversity.</title>
        <authorList>
            <person name="Kalkreuter E."/>
            <person name="Kautsar S.A."/>
            <person name="Yang D."/>
            <person name="Bader C.D."/>
            <person name="Teijaro C.N."/>
            <person name="Fluegel L."/>
            <person name="Davis C.M."/>
            <person name="Simpson J.R."/>
            <person name="Lauterbach L."/>
            <person name="Steele A.D."/>
            <person name="Gui C."/>
            <person name="Meng S."/>
            <person name="Li G."/>
            <person name="Viehrig K."/>
            <person name="Ye F."/>
            <person name="Su P."/>
            <person name="Kiefer A.F."/>
            <person name="Nichols A."/>
            <person name="Cepeda A.J."/>
            <person name="Yan W."/>
            <person name="Fan B."/>
            <person name="Jiang Y."/>
            <person name="Adhikari A."/>
            <person name="Zheng C.-J."/>
            <person name="Schuster L."/>
            <person name="Cowan T.M."/>
            <person name="Smanski M.J."/>
            <person name="Chevrette M.G."/>
            <person name="De Carvalho L.P.S."/>
            <person name="Shen B."/>
        </authorList>
    </citation>
    <scope>NUCLEOTIDE SEQUENCE [LARGE SCALE GENOMIC DNA]</scope>
    <source>
        <strain evidence="2 3">NPDC046838</strain>
    </source>
</reference>
<comment type="caution">
    <text evidence="2">The sequence shown here is derived from an EMBL/GenBank/DDBJ whole genome shotgun (WGS) entry which is preliminary data.</text>
</comment>
<evidence type="ECO:0000313" key="2">
    <source>
        <dbReference type="EMBL" id="MEU6818987.1"/>
    </source>
</evidence>
<organism evidence="2 3">
    <name type="scientific">Streptomyces atriruber</name>
    <dbReference type="NCBI Taxonomy" id="545121"/>
    <lineage>
        <taxon>Bacteria</taxon>
        <taxon>Bacillati</taxon>
        <taxon>Actinomycetota</taxon>
        <taxon>Actinomycetes</taxon>
        <taxon>Kitasatosporales</taxon>
        <taxon>Streptomycetaceae</taxon>
        <taxon>Streptomyces</taxon>
    </lineage>
</organism>
<name>A0ABV3BF41_9ACTN</name>
<evidence type="ECO:0000256" key="1">
    <source>
        <dbReference type="SAM" id="MobiDB-lite"/>
    </source>
</evidence>
<dbReference type="RefSeq" id="WP_359342728.1">
    <property type="nucleotide sequence ID" value="NZ_JBEYXV010000001.1"/>
</dbReference>
<feature type="region of interest" description="Disordered" evidence="1">
    <location>
        <begin position="298"/>
        <end position="331"/>
    </location>
</feature>